<accession>A0AAE1CG03</accession>
<name>A0AAE1CG03_9PEZI</name>
<evidence type="ECO:0008006" key="6">
    <source>
        <dbReference type="Google" id="ProtNLM"/>
    </source>
</evidence>
<dbReference type="Gene3D" id="3.90.640.10">
    <property type="entry name" value="Actin, Chain A, domain 4"/>
    <property type="match status" value="1"/>
</dbReference>
<comment type="caution">
    <text evidence="4">The sequence shown here is derived from an EMBL/GenBank/DDBJ whole genome shotgun (WGS) entry which is preliminary data.</text>
</comment>
<dbReference type="Proteomes" id="UP001270362">
    <property type="component" value="Unassembled WGS sequence"/>
</dbReference>
<reference evidence="4" key="2">
    <citation type="submission" date="2023-06" db="EMBL/GenBank/DDBJ databases">
        <authorList>
            <consortium name="Lawrence Berkeley National Laboratory"/>
            <person name="Haridas S."/>
            <person name="Hensen N."/>
            <person name="Bonometti L."/>
            <person name="Westerberg I."/>
            <person name="Brannstrom I.O."/>
            <person name="Guillou S."/>
            <person name="Cros-Aarteil S."/>
            <person name="Calhoun S."/>
            <person name="Kuo A."/>
            <person name="Mondo S."/>
            <person name="Pangilinan J."/>
            <person name="Riley R."/>
            <person name="Labutti K."/>
            <person name="Andreopoulos B."/>
            <person name="Lipzen A."/>
            <person name="Chen C."/>
            <person name="Yanf M."/>
            <person name="Daum C."/>
            <person name="Ng V."/>
            <person name="Clum A."/>
            <person name="Steindorff A."/>
            <person name="Ohm R."/>
            <person name="Martin F."/>
            <person name="Silar P."/>
            <person name="Natvig D."/>
            <person name="Lalanne C."/>
            <person name="Gautier V."/>
            <person name="Ament-Velasquez S.L."/>
            <person name="Kruys A."/>
            <person name="Hutchinson M.I."/>
            <person name="Powell A.J."/>
            <person name="Barry K."/>
            <person name="Miller A.N."/>
            <person name="Grigoriev I.V."/>
            <person name="Debuchy R."/>
            <person name="Gladieux P."/>
            <person name="Thoren M.H."/>
            <person name="Johannesson H."/>
        </authorList>
    </citation>
    <scope>NUCLEOTIDE SEQUENCE</scope>
    <source>
        <strain evidence="4">CBS 314.62</strain>
    </source>
</reference>
<dbReference type="PANTHER" id="PTHR14187:SF82">
    <property type="entry name" value="FAMILY CHAPERONE, PUTATIVE (AFU_ORTHOLOGUE AFUA_7G08575)-RELATED"/>
    <property type="match status" value="1"/>
</dbReference>
<gene>
    <name evidence="4" type="ORF">B0T22DRAFT_34878</name>
</gene>
<dbReference type="GO" id="GO:0005524">
    <property type="term" value="F:ATP binding"/>
    <property type="evidence" value="ECO:0007669"/>
    <property type="project" value="UniProtKB-KW"/>
</dbReference>
<feature type="region of interest" description="Disordered" evidence="3">
    <location>
        <begin position="1"/>
        <end position="24"/>
    </location>
</feature>
<dbReference type="Gene3D" id="3.30.420.40">
    <property type="match status" value="2"/>
</dbReference>
<feature type="compositionally biased region" description="Polar residues" evidence="3">
    <location>
        <begin position="13"/>
        <end position="23"/>
    </location>
</feature>
<evidence type="ECO:0000313" key="4">
    <source>
        <dbReference type="EMBL" id="KAK3693191.1"/>
    </source>
</evidence>
<keyword evidence="2" id="KW-0067">ATP-binding</keyword>
<dbReference type="AlphaFoldDB" id="A0AAE1CG03"/>
<organism evidence="4 5">
    <name type="scientific">Podospora appendiculata</name>
    <dbReference type="NCBI Taxonomy" id="314037"/>
    <lineage>
        <taxon>Eukaryota</taxon>
        <taxon>Fungi</taxon>
        <taxon>Dikarya</taxon>
        <taxon>Ascomycota</taxon>
        <taxon>Pezizomycotina</taxon>
        <taxon>Sordariomycetes</taxon>
        <taxon>Sordariomycetidae</taxon>
        <taxon>Sordariales</taxon>
        <taxon>Podosporaceae</taxon>
        <taxon>Podospora</taxon>
    </lineage>
</organism>
<evidence type="ECO:0000256" key="1">
    <source>
        <dbReference type="ARBA" id="ARBA00022741"/>
    </source>
</evidence>
<keyword evidence="5" id="KW-1185">Reference proteome</keyword>
<dbReference type="SUPFAM" id="SSF53067">
    <property type="entry name" value="Actin-like ATPase domain"/>
    <property type="match status" value="2"/>
</dbReference>
<proteinExistence type="predicted"/>
<dbReference type="EMBL" id="JAULSO010000001">
    <property type="protein sequence ID" value="KAK3693191.1"/>
    <property type="molecule type" value="Genomic_DNA"/>
</dbReference>
<dbReference type="InterPro" id="IPR013126">
    <property type="entry name" value="Hsp_70_fam"/>
</dbReference>
<evidence type="ECO:0000256" key="2">
    <source>
        <dbReference type="ARBA" id="ARBA00022840"/>
    </source>
</evidence>
<sequence>MLPPSRSIPQPYRVSQQTTTNTMGREEKRIVIGLDFGTTYSGVAYCDDAAAKEGTSGVKLVMGWPGPITQNATNEKVPSRIAYNPPPNATILWGNQIKHNTKAAVHACMKLRLDEKMKGSEQFRMLLAFLTSRMTGLDVDVDELPALGTELDGPPEYPGKDPVDMVADYLTEVRKATWTEIGNAYGDEMFAQMRKELVVTVPAVWSERAKDLTLKAVQRANFGAAKTMLVTEPEAAAIYTLKCMREGINKDDIKVGDVFVLCDAGGGTVDLISYRITQVQPTFRIEEAAVGTGDKCGATYVDKEFLAWLERWIGPDAYKKIPAAKARHGSQMMTTFETAKFTFSGDGEDMDIRLPSECGIDTDESLNIDDRTLSFTKDQMRTVFDPCVNRTLELVDGQVAAVMKAGLGKPKMVFVVGGFGRNRYLYRRIQEYCTERGIQTRQPAWPWSAVARGAVCRGLEGAGAGLIAVRLARKFYGTAASEPFRPGVHSEEDMYVNEITGRKMARGQMTWLCDKGDRLPDDTPRTMNIELSRQFEPGDEREVMGVLVGCTDDVPCRRFADDAAQVICRVRADFSDMPLSSFPKSRSFATGKEYYELDFKLEATFKSDVIHWRLLYQGIEYGSTTVTYDE</sequence>
<keyword evidence="1" id="KW-0547">Nucleotide-binding</keyword>
<evidence type="ECO:0000313" key="5">
    <source>
        <dbReference type="Proteomes" id="UP001270362"/>
    </source>
</evidence>
<dbReference type="Pfam" id="PF00012">
    <property type="entry name" value="HSP70"/>
    <property type="match status" value="1"/>
</dbReference>
<evidence type="ECO:0000256" key="3">
    <source>
        <dbReference type="SAM" id="MobiDB-lite"/>
    </source>
</evidence>
<protein>
    <recommendedName>
        <fullName evidence="6">Actin-like ATPase domain-containing protein</fullName>
    </recommendedName>
</protein>
<dbReference type="CDD" id="cd10170">
    <property type="entry name" value="ASKHA_NBD_HSP70"/>
    <property type="match status" value="1"/>
</dbReference>
<dbReference type="PANTHER" id="PTHR14187">
    <property type="entry name" value="ALPHA KINASE/ELONGATION FACTOR 2 KINASE"/>
    <property type="match status" value="1"/>
</dbReference>
<dbReference type="InterPro" id="IPR043129">
    <property type="entry name" value="ATPase_NBD"/>
</dbReference>
<dbReference type="GO" id="GO:0140662">
    <property type="term" value="F:ATP-dependent protein folding chaperone"/>
    <property type="evidence" value="ECO:0007669"/>
    <property type="project" value="InterPro"/>
</dbReference>
<reference evidence="4" key="1">
    <citation type="journal article" date="2023" name="Mol. Phylogenet. Evol.">
        <title>Genome-scale phylogeny and comparative genomics of the fungal order Sordariales.</title>
        <authorList>
            <person name="Hensen N."/>
            <person name="Bonometti L."/>
            <person name="Westerberg I."/>
            <person name="Brannstrom I.O."/>
            <person name="Guillou S."/>
            <person name="Cros-Aarteil S."/>
            <person name="Calhoun S."/>
            <person name="Haridas S."/>
            <person name="Kuo A."/>
            <person name="Mondo S."/>
            <person name="Pangilinan J."/>
            <person name="Riley R."/>
            <person name="LaButti K."/>
            <person name="Andreopoulos B."/>
            <person name="Lipzen A."/>
            <person name="Chen C."/>
            <person name="Yan M."/>
            <person name="Daum C."/>
            <person name="Ng V."/>
            <person name="Clum A."/>
            <person name="Steindorff A."/>
            <person name="Ohm R.A."/>
            <person name="Martin F."/>
            <person name="Silar P."/>
            <person name="Natvig D.O."/>
            <person name="Lalanne C."/>
            <person name="Gautier V."/>
            <person name="Ament-Velasquez S.L."/>
            <person name="Kruys A."/>
            <person name="Hutchinson M.I."/>
            <person name="Powell A.J."/>
            <person name="Barry K."/>
            <person name="Miller A.N."/>
            <person name="Grigoriev I.V."/>
            <person name="Debuchy R."/>
            <person name="Gladieux P."/>
            <person name="Hiltunen Thoren M."/>
            <person name="Johannesson H."/>
        </authorList>
    </citation>
    <scope>NUCLEOTIDE SEQUENCE</scope>
    <source>
        <strain evidence="4">CBS 314.62</strain>
    </source>
</reference>